<dbReference type="CDD" id="cd00063">
    <property type="entry name" value="FN3"/>
    <property type="match status" value="1"/>
</dbReference>
<evidence type="ECO:0000313" key="3">
    <source>
        <dbReference type="EMBL" id="MFB5267570.1"/>
    </source>
</evidence>
<dbReference type="PROSITE" id="PS50853">
    <property type="entry name" value="FN3"/>
    <property type="match status" value="3"/>
</dbReference>
<dbReference type="Proteomes" id="UP001580346">
    <property type="component" value="Unassembled WGS sequence"/>
</dbReference>
<keyword evidence="1" id="KW-0732">Signal</keyword>
<feature type="chain" id="PRO_5046790458" description="Fibronectin type-III domain-containing protein" evidence="1">
    <location>
        <begin position="28"/>
        <end position="780"/>
    </location>
</feature>
<dbReference type="SUPFAM" id="SSF49265">
    <property type="entry name" value="Fibronectin type III"/>
    <property type="match status" value="3"/>
</dbReference>
<gene>
    <name evidence="3" type="ORF">ACE41H_12370</name>
</gene>
<evidence type="ECO:0000313" key="4">
    <source>
        <dbReference type="Proteomes" id="UP001580346"/>
    </source>
</evidence>
<comment type="caution">
    <text evidence="3">The sequence shown here is derived from an EMBL/GenBank/DDBJ whole genome shotgun (WGS) entry which is preliminary data.</text>
</comment>
<feature type="domain" description="Fibronectin type-III" evidence="2">
    <location>
        <begin position="368"/>
        <end position="456"/>
    </location>
</feature>
<dbReference type="RefSeq" id="WP_375355574.1">
    <property type="nucleotide sequence ID" value="NZ_JBHHMI010000009.1"/>
</dbReference>
<dbReference type="SMART" id="SM00060">
    <property type="entry name" value="FN3"/>
    <property type="match status" value="3"/>
</dbReference>
<feature type="domain" description="Fibronectin type-III" evidence="2">
    <location>
        <begin position="584"/>
        <end position="677"/>
    </location>
</feature>
<protein>
    <recommendedName>
        <fullName evidence="2">Fibronectin type-III domain-containing protein</fullName>
    </recommendedName>
</protein>
<evidence type="ECO:0000259" key="2">
    <source>
        <dbReference type="PROSITE" id="PS50853"/>
    </source>
</evidence>
<dbReference type="InterPro" id="IPR036116">
    <property type="entry name" value="FN3_sf"/>
</dbReference>
<dbReference type="EMBL" id="JBHHMI010000009">
    <property type="protein sequence ID" value="MFB5267570.1"/>
    <property type="molecule type" value="Genomic_DNA"/>
</dbReference>
<reference evidence="3 4" key="1">
    <citation type="submission" date="2024-09" db="EMBL/GenBank/DDBJ databases">
        <title>Paenibacillus zeirhizospherea sp. nov., isolated from surface of the maize (Zea mays) roots in a horticulture field, Hungary.</title>
        <authorList>
            <person name="Marton D."/>
            <person name="Farkas M."/>
            <person name="Bedics A."/>
            <person name="Toth E."/>
            <person name="Tancsics A."/>
            <person name="Boka K."/>
            <person name="Maroti G."/>
            <person name="Kriszt B."/>
            <person name="Cserhati M."/>
        </authorList>
    </citation>
    <scope>NUCLEOTIDE SEQUENCE [LARGE SCALE GENOMIC DNA]</scope>
    <source>
        <strain evidence="3 4">KCTC 33519</strain>
    </source>
</reference>
<feature type="signal peptide" evidence="1">
    <location>
        <begin position="1"/>
        <end position="27"/>
    </location>
</feature>
<organism evidence="3 4">
    <name type="scientific">Paenibacillus enshidis</name>
    <dbReference type="NCBI Taxonomy" id="1458439"/>
    <lineage>
        <taxon>Bacteria</taxon>
        <taxon>Bacillati</taxon>
        <taxon>Bacillota</taxon>
        <taxon>Bacilli</taxon>
        <taxon>Bacillales</taxon>
        <taxon>Paenibacillaceae</taxon>
        <taxon>Paenibacillus</taxon>
    </lineage>
</organism>
<evidence type="ECO:0000256" key="1">
    <source>
        <dbReference type="SAM" id="SignalP"/>
    </source>
</evidence>
<keyword evidence="4" id="KW-1185">Reference proteome</keyword>
<dbReference type="InterPro" id="IPR013783">
    <property type="entry name" value="Ig-like_fold"/>
</dbReference>
<feature type="domain" description="Fibronectin type-III" evidence="2">
    <location>
        <begin position="154"/>
        <end position="245"/>
    </location>
</feature>
<sequence length="780" mass="84036">MKSRKMGFAFLLLALLWVILPNTSMNAASQYTGGLLDNVELKVGTSVNNSTGTVTQMTDGDATTRYLQSSGNLIWYSFTSPQNISAIVLKSGTLSSTIEFYDASNHLITSFTPTLNDSVQTLPTPADNVTTVVLKSTSNVYHFEWNVFTTPSAPPAVPAISWIQGGDKSVDLNWSNTLARSYTVKRSTSTGGPYSVLASVYENNYTDTSVNNGTTYYYVVSSVNEAGQSANSAEKNVTPNATKYTGGLLDRVTLNTGTSTSNKTGTVKELTDNSSTTRYLLPGSNLIWHTFSSQQTISAVILNGNLTAAIEFYDTNNNLLLSYKPIANDTVQSLPSAVTNVSTVVLKTANSSNAYYNEFNVFATPTAAPAVPVISWIQGGDKTVDLYWGSTAAKSYNIKRSTSKSGPYALLTSVGGTSYTDTSVVNGTTYYYVVSSINEAGESANSAEKFITPNASKYTGGLLDRVALNVGTSTSTQTATIREMTDNSSTTRYLQTTANLIWYTFPSPTEVSSVILNSGSIANANIEFYDSNNTLLYSYTPKVNDTVESLPLPVQNVSTVVVKTKTNAYQNEWNLFGKSMEVPSTEKLELTASAGNGKVTLNWNTISKTANFEIQRGTTSGGPYNVIGTVDGTATTFEDTNVVNNTTYYYIARAINGSVEVAVSNEASATPVATDPGNPSEPPVDNSGDRALLAIMLNTGEMKEYDLSMSEVNAFISWYEQRASGSGPVTFAINKHNNNKGPFTNRKDYMIYDKIITFEVNSYSTNVQSPQVPSQPENGV</sequence>
<dbReference type="Gene3D" id="2.60.40.10">
    <property type="entry name" value="Immunoglobulins"/>
    <property type="match status" value="3"/>
</dbReference>
<proteinExistence type="predicted"/>
<name>A0ABV5ATM8_9BACL</name>
<dbReference type="InterPro" id="IPR003961">
    <property type="entry name" value="FN3_dom"/>
</dbReference>
<accession>A0ABV5ATM8</accession>